<evidence type="ECO:0000256" key="1">
    <source>
        <dbReference type="SAM" id="Phobius"/>
    </source>
</evidence>
<keyword evidence="1" id="KW-0472">Membrane</keyword>
<dbReference type="EMBL" id="MCOG01000002">
    <property type="protein sequence ID" value="ORY86505.1"/>
    <property type="molecule type" value="Genomic_DNA"/>
</dbReference>
<evidence type="ECO:0000313" key="4">
    <source>
        <dbReference type="Proteomes" id="UP000193920"/>
    </source>
</evidence>
<evidence type="ECO:0000313" key="3">
    <source>
        <dbReference type="EMBL" id="ORY86505.1"/>
    </source>
</evidence>
<reference evidence="3 4" key="1">
    <citation type="submission" date="2016-08" db="EMBL/GenBank/DDBJ databases">
        <title>A Parts List for Fungal Cellulosomes Revealed by Comparative Genomics.</title>
        <authorList>
            <consortium name="DOE Joint Genome Institute"/>
            <person name="Haitjema C.H."/>
            <person name="Gilmore S.P."/>
            <person name="Henske J.K."/>
            <person name="Solomon K.V."/>
            <person name="De Groot R."/>
            <person name="Kuo A."/>
            <person name="Mondo S.J."/>
            <person name="Salamov A.A."/>
            <person name="Labutti K."/>
            <person name="Zhao Z."/>
            <person name="Chiniquy J."/>
            <person name="Barry K."/>
            <person name="Brewer H.M."/>
            <person name="Purvine S.O."/>
            <person name="Wright A.T."/>
            <person name="Boxma B."/>
            <person name="Van Alen T."/>
            <person name="Hackstein J.H."/>
            <person name="Baker S.E."/>
            <person name="Grigoriev I.V."/>
            <person name="O'Malley M.A."/>
        </authorList>
    </citation>
    <scope>NUCLEOTIDE SEQUENCE [LARGE SCALE GENOMIC DNA]</scope>
    <source>
        <strain evidence="3 4">G1</strain>
    </source>
</reference>
<keyword evidence="1" id="KW-1133">Transmembrane helix</keyword>
<keyword evidence="2" id="KW-0732">Signal</keyword>
<feature type="chain" id="PRO_5012078959" description="Phosphoglycerate mutase-like protein" evidence="2">
    <location>
        <begin position="19"/>
        <end position="226"/>
    </location>
</feature>
<evidence type="ECO:0000256" key="2">
    <source>
        <dbReference type="SAM" id="SignalP"/>
    </source>
</evidence>
<proteinExistence type="predicted"/>
<name>A0A1Y2FUY3_9FUNG</name>
<keyword evidence="1" id="KW-0812">Transmembrane</keyword>
<evidence type="ECO:0008006" key="5">
    <source>
        <dbReference type="Google" id="ProtNLM"/>
    </source>
</evidence>
<comment type="caution">
    <text evidence="3">The sequence shown here is derived from an EMBL/GenBank/DDBJ whole genome shotgun (WGS) entry which is preliminary data.</text>
</comment>
<gene>
    <name evidence="3" type="ORF">LY90DRAFT_696811</name>
</gene>
<organism evidence="3 4">
    <name type="scientific">Neocallimastix californiae</name>
    <dbReference type="NCBI Taxonomy" id="1754190"/>
    <lineage>
        <taxon>Eukaryota</taxon>
        <taxon>Fungi</taxon>
        <taxon>Fungi incertae sedis</taxon>
        <taxon>Chytridiomycota</taxon>
        <taxon>Chytridiomycota incertae sedis</taxon>
        <taxon>Neocallimastigomycetes</taxon>
        <taxon>Neocallimastigales</taxon>
        <taxon>Neocallimastigaceae</taxon>
        <taxon>Neocallimastix</taxon>
    </lineage>
</organism>
<feature type="signal peptide" evidence="2">
    <location>
        <begin position="1"/>
        <end position="18"/>
    </location>
</feature>
<dbReference type="Proteomes" id="UP000193920">
    <property type="component" value="Unassembled WGS sequence"/>
</dbReference>
<protein>
    <recommendedName>
        <fullName evidence="5">Phosphoglycerate mutase-like protein</fullName>
    </recommendedName>
</protein>
<feature type="transmembrane region" description="Helical" evidence="1">
    <location>
        <begin position="207"/>
        <end position="225"/>
    </location>
</feature>
<dbReference type="AlphaFoldDB" id="A0A1Y2FUY3"/>
<keyword evidence="4" id="KW-1185">Reference proteome</keyword>
<accession>A0A1Y2FUY3</accession>
<dbReference type="STRING" id="1754190.A0A1Y2FUY3"/>
<sequence length="226" mass="25065">MKLINFALILFSIALVQAKLVMIIRHGEKINDDYTDLSPKGKARAHCLVNVFGNNGTYATPQRIYAQNPTEKKQSTRPKDTVEPLAESLGLQVDLSYTSGQIKKLTSAIMSSADEVTLISWNNDKIPEIAEKFGITNPPDWKSKVFDDIWMIYDSATTSYLKNSLTKRNVYPGTSGYTMEIVEQNINDCIAANAKNFQSSSSDATRLTSGLIMAIVSLIICIIINF</sequence>
<dbReference type="OrthoDB" id="425925at2759"/>